<dbReference type="InterPro" id="IPR006015">
    <property type="entry name" value="Universal_stress_UspA"/>
</dbReference>
<accession>A0AAD1MTN0</accession>
<dbReference type="Pfam" id="PF00582">
    <property type="entry name" value="Usp"/>
    <property type="match status" value="2"/>
</dbReference>
<dbReference type="AlphaFoldDB" id="A0AAD1MTN0"/>
<dbReference type="RefSeq" id="WP_163687398.1">
    <property type="nucleotide sequence ID" value="NZ_AP022586.1"/>
</dbReference>
<dbReference type="EMBL" id="AP022586">
    <property type="protein sequence ID" value="BBY15271.1"/>
    <property type="molecule type" value="Genomic_DNA"/>
</dbReference>
<feature type="domain" description="UspA" evidence="4">
    <location>
        <begin position="10"/>
        <end position="133"/>
    </location>
</feature>
<evidence type="ECO:0000259" key="4">
    <source>
        <dbReference type="Pfam" id="PF00582"/>
    </source>
</evidence>
<dbReference type="PANTHER" id="PTHR46268">
    <property type="entry name" value="STRESS RESPONSE PROTEIN NHAX"/>
    <property type="match status" value="1"/>
</dbReference>
<dbReference type="PANTHER" id="PTHR46268:SF27">
    <property type="entry name" value="UNIVERSAL STRESS PROTEIN RV2623"/>
    <property type="match status" value="1"/>
</dbReference>
<dbReference type="SUPFAM" id="SSF52402">
    <property type="entry name" value="Adenine nucleotide alpha hydrolases-like"/>
    <property type="match status" value="2"/>
</dbReference>
<dbReference type="CDD" id="cd00293">
    <property type="entry name" value="USP-like"/>
    <property type="match status" value="2"/>
</dbReference>
<reference evidence="5 6" key="1">
    <citation type="journal article" date="2019" name="Emerg. Microbes Infect.">
        <title>Comprehensive subspecies identification of 175 nontuberculous mycobacteria species based on 7547 genomic profiles.</title>
        <authorList>
            <person name="Matsumoto Y."/>
            <person name="Kinjo T."/>
            <person name="Motooka D."/>
            <person name="Nabeya D."/>
            <person name="Jung N."/>
            <person name="Uechi K."/>
            <person name="Horii T."/>
            <person name="Iida T."/>
            <person name="Fujita J."/>
            <person name="Nakamura S."/>
        </authorList>
    </citation>
    <scope>NUCLEOTIDE SEQUENCE [LARGE SCALE GENOMIC DNA]</scope>
    <source>
        <strain evidence="5 6">JCM 17423</strain>
    </source>
</reference>
<dbReference type="InterPro" id="IPR014729">
    <property type="entry name" value="Rossmann-like_a/b/a_fold"/>
</dbReference>
<keyword evidence="6" id="KW-1185">Reference proteome</keyword>
<feature type="domain" description="UspA" evidence="4">
    <location>
        <begin position="140"/>
        <end position="279"/>
    </location>
</feature>
<organism evidence="5 6">
    <name type="scientific">Mycolicibacterium litorale</name>
    <dbReference type="NCBI Taxonomy" id="758802"/>
    <lineage>
        <taxon>Bacteria</taxon>
        <taxon>Bacillati</taxon>
        <taxon>Actinomycetota</taxon>
        <taxon>Actinomycetes</taxon>
        <taxon>Mycobacteriales</taxon>
        <taxon>Mycobacteriaceae</taxon>
        <taxon>Mycolicibacterium</taxon>
    </lineage>
</organism>
<gene>
    <name evidence="5" type="ORF">MLIT_08630</name>
</gene>
<protein>
    <recommendedName>
        <fullName evidence="4">UspA domain-containing protein</fullName>
    </recommendedName>
</protein>
<dbReference type="Gene3D" id="3.40.50.620">
    <property type="entry name" value="HUPs"/>
    <property type="match status" value="2"/>
</dbReference>
<dbReference type="PRINTS" id="PR01438">
    <property type="entry name" value="UNVRSLSTRESS"/>
</dbReference>
<comment type="similarity">
    <text evidence="1">Belongs to the universal stress protein A family.</text>
</comment>
<sequence length="287" mass="30192">MAVATAAPSHVLAATDLSAPAAVAVTRAARLAGEHGAELTALHVLEAGTRADLTEIARAAVHTQLGAMVGADTAAVTVRRGRAAVEITDEAAQRRADLVVIGAGGQRRLTEIFLGTTTENVVRMSPAAVLIAKRPVEGPYRRVILAVDTTPDSADAARFGCALTPTAEHIAVHACTVVGESLMRMSGVGDDQLDELRDVTVEQERELVSRLSETLTPRPREVVVTPGDPPTRLAELSRSRSVDLIVVGTGARSPVSYAFLGSVAQHVMREARCDVLVVPAHTEDTLR</sequence>
<dbReference type="GO" id="GO:0005524">
    <property type="term" value="F:ATP binding"/>
    <property type="evidence" value="ECO:0007669"/>
    <property type="project" value="UniProtKB-KW"/>
</dbReference>
<dbReference type="Proteomes" id="UP000466607">
    <property type="component" value="Chromosome"/>
</dbReference>
<evidence type="ECO:0000313" key="6">
    <source>
        <dbReference type="Proteomes" id="UP000466607"/>
    </source>
</evidence>
<name>A0AAD1MTN0_9MYCO</name>
<evidence type="ECO:0000256" key="1">
    <source>
        <dbReference type="ARBA" id="ARBA00008791"/>
    </source>
</evidence>
<keyword evidence="2" id="KW-0547">Nucleotide-binding</keyword>
<proteinExistence type="inferred from homology"/>
<keyword evidence="3" id="KW-0067">ATP-binding</keyword>
<dbReference type="InterPro" id="IPR006016">
    <property type="entry name" value="UspA"/>
</dbReference>
<evidence type="ECO:0000313" key="5">
    <source>
        <dbReference type="EMBL" id="BBY15271.1"/>
    </source>
</evidence>
<evidence type="ECO:0000256" key="2">
    <source>
        <dbReference type="ARBA" id="ARBA00022741"/>
    </source>
</evidence>
<evidence type="ECO:0000256" key="3">
    <source>
        <dbReference type="ARBA" id="ARBA00022840"/>
    </source>
</evidence>